<sequence length="60" mass="6751">MAPKGWVEVSMRTSGALLARKVTRGPEVARSTGDPADLEFKLMRKRLMCPPLRFETQYGL</sequence>
<organism evidence="2">
    <name type="scientific">Coccidioides posadasii (strain RMSCC 757 / Silveira)</name>
    <name type="common">Valley fever fungus</name>
    <dbReference type="NCBI Taxonomy" id="443226"/>
    <lineage>
        <taxon>Eukaryota</taxon>
        <taxon>Fungi</taxon>
        <taxon>Dikarya</taxon>
        <taxon>Ascomycota</taxon>
        <taxon>Pezizomycotina</taxon>
        <taxon>Eurotiomycetes</taxon>
        <taxon>Eurotiomycetidae</taxon>
        <taxon>Onygenales</taxon>
        <taxon>Onygenaceae</taxon>
        <taxon>Coccidioides</taxon>
    </lineage>
</organism>
<proteinExistence type="predicted"/>
<name>E9CWD2_COCPS</name>
<dbReference type="Proteomes" id="UP000002497">
    <property type="component" value="Unassembled WGS sequence"/>
</dbReference>
<evidence type="ECO:0000313" key="1">
    <source>
        <dbReference type="EMBL" id="EFW21608.1"/>
    </source>
</evidence>
<dbReference type="VEuPathDB" id="FungiDB:CPSG_01765"/>
<dbReference type="EMBL" id="GL636487">
    <property type="protein sequence ID" value="EFW21608.1"/>
    <property type="molecule type" value="Genomic_DNA"/>
</dbReference>
<evidence type="ECO:0000313" key="2">
    <source>
        <dbReference type="Proteomes" id="UP000002497"/>
    </source>
</evidence>
<dbReference type="AlphaFoldDB" id="E9CWD2"/>
<gene>
    <name evidence="1" type="ORF">CPSG_01765</name>
</gene>
<dbReference type="HOGENOM" id="CLU_2941565_0_0_1"/>
<reference evidence="2" key="1">
    <citation type="journal article" date="2010" name="Genome Res.">
        <title>Population genomic sequencing of Coccidioides fungi reveals recent hybridization and transposon control.</title>
        <authorList>
            <person name="Neafsey D.E."/>
            <person name="Barker B.M."/>
            <person name="Sharpton T.J."/>
            <person name="Stajich J.E."/>
            <person name="Park D.J."/>
            <person name="Whiston E."/>
            <person name="Hung C.-Y."/>
            <person name="McMahan C."/>
            <person name="White J."/>
            <person name="Sykes S."/>
            <person name="Heiman D."/>
            <person name="Young S."/>
            <person name="Zeng Q."/>
            <person name="Abouelleil A."/>
            <person name="Aftuck L."/>
            <person name="Bessette D."/>
            <person name="Brown A."/>
            <person name="FitzGerald M."/>
            <person name="Lui A."/>
            <person name="Macdonald J.P."/>
            <person name="Priest M."/>
            <person name="Orbach M.J."/>
            <person name="Galgiani J.N."/>
            <person name="Kirkland T.N."/>
            <person name="Cole G.T."/>
            <person name="Birren B.W."/>
            <person name="Henn M.R."/>
            <person name="Taylor J.W."/>
            <person name="Rounsley S.D."/>
        </authorList>
    </citation>
    <scope>NUCLEOTIDE SEQUENCE [LARGE SCALE GENOMIC DNA]</scope>
    <source>
        <strain evidence="2">RMSCC 757 / Silveira</strain>
    </source>
</reference>
<reference evidence="2" key="2">
    <citation type="submission" date="2010-03" db="EMBL/GenBank/DDBJ databases">
        <title>The genome sequence of Coccidioides posadasii strain Silveira.</title>
        <authorList>
            <consortium name="The Broad Institute Genome Sequencing Center for Infectious Disease"/>
            <person name="Neafsey D."/>
            <person name="Orbach M."/>
            <person name="Henn M.R."/>
            <person name="Cole G.T."/>
            <person name="Galgiani J."/>
            <person name="Gardner M.J."/>
            <person name="Kirkland T.N."/>
            <person name="Taylor J.W."/>
            <person name="Young S.K."/>
            <person name="Zeng Q."/>
            <person name="Koehrsen M."/>
            <person name="Alvarado L."/>
            <person name="Berlin A."/>
            <person name="Borenstein D."/>
            <person name="Chapman S.B."/>
            <person name="Chen Z."/>
            <person name="Engels R."/>
            <person name="Freedman E."/>
            <person name="Gellesch M."/>
            <person name="Goldberg J."/>
            <person name="Griggs A."/>
            <person name="Gujja S."/>
            <person name="Heilman E."/>
            <person name="Heiman D."/>
            <person name="Howarth C."/>
            <person name="Jen D."/>
            <person name="Larson L."/>
            <person name="Mehta T."/>
            <person name="Neiman D."/>
            <person name="Park D."/>
            <person name="Pearson M."/>
            <person name="Richards J."/>
            <person name="Roberts A."/>
            <person name="Saif S."/>
            <person name="Shea T."/>
            <person name="Shenoy N."/>
            <person name="Sisk P."/>
            <person name="Stolte C."/>
            <person name="Sykes S."/>
            <person name="Walk T."/>
            <person name="White J."/>
            <person name="Yandava C."/>
            <person name="Haas B."/>
            <person name="Nusbaum C."/>
            <person name="Birren B."/>
        </authorList>
    </citation>
    <scope>NUCLEOTIDE SEQUENCE [LARGE SCALE GENOMIC DNA]</scope>
    <source>
        <strain evidence="2">RMSCC 757 / Silveira</strain>
    </source>
</reference>
<accession>E9CWD2</accession>
<keyword evidence="2" id="KW-1185">Reference proteome</keyword>
<protein>
    <submittedName>
        <fullName evidence="1">Predicted protein</fullName>
    </submittedName>
</protein>